<comment type="caution">
    <text evidence="3">The sequence shown here is derived from an EMBL/GenBank/DDBJ whole genome shotgun (WGS) entry which is preliminary data.</text>
</comment>
<dbReference type="PANTHER" id="PTHR22426">
    <property type="entry name" value="ARGININE_SERINE-RICH COILED-COIL PROTEIN 2"/>
    <property type="match status" value="1"/>
</dbReference>
<name>A0A1Q3D813_CEPFO</name>
<organism evidence="3 4">
    <name type="scientific">Cephalotus follicularis</name>
    <name type="common">Albany pitcher plant</name>
    <dbReference type="NCBI Taxonomy" id="3775"/>
    <lineage>
        <taxon>Eukaryota</taxon>
        <taxon>Viridiplantae</taxon>
        <taxon>Streptophyta</taxon>
        <taxon>Embryophyta</taxon>
        <taxon>Tracheophyta</taxon>
        <taxon>Spermatophyta</taxon>
        <taxon>Magnoliopsida</taxon>
        <taxon>eudicotyledons</taxon>
        <taxon>Gunneridae</taxon>
        <taxon>Pentapetalae</taxon>
        <taxon>rosids</taxon>
        <taxon>fabids</taxon>
        <taxon>Oxalidales</taxon>
        <taxon>Cephalotaceae</taxon>
        <taxon>Cephalotus</taxon>
    </lineage>
</organism>
<dbReference type="AlphaFoldDB" id="A0A1Q3D813"/>
<keyword evidence="2" id="KW-0472">Membrane</keyword>
<dbReference type="EMBL" id="BDDD01004831">
    <property type="protein sequence ID" value="GAV88398.1"/>
    <property type="molecule type" value="Genomic_DNA"/>
</dbReference>
<keyword evidence="2" id="KW-1133">Transmembrane helix</keyword>
<dbReference type="STRING" id="3775.A0A1Q3D813"/>
<dbReference type="PANTHER" id="PTHR22426:SF2">
    <property type="entry name" value="ARGININE_SERINE-RICH COILED-COIL PROTEIN 2"/>
    <property type="match status" value="1"/>
</dbReference>
<feature type="compositionally biased region" description="Basic and acidic residues" evidence="1">
    <location>
        <begin position="214"/>
        <end position="251"/>
    </location>
</feature>
<feature type="compositionally biased region" description="Basic and acidic residues" evidence="1">
    <location>
        <begin position="61"/>
        <end position="99"/>
    </location>
</feature>
<gene>
    <name evidence="3" type="ORF">CFOL_v3_31821</name>
</gene>
<evidence type="ECO:0000313" key="3">
    <source>
        <dbReference type="EMBL" id="GAV88398.1"/>
    </source>
</evidence>
<dbReference type="FunCoup" id="A0A1Q3D813">
    <property type="interactions" value="736"/>
</dbReference>
<feature type="compositionally biased region" description="Basic and acidic residues" evidence="1">
    <location>
        <begin position="136"/>
        <end position="199"/>
    </location>
</feature>
<evidence type="ECO:0000256" key="1">
    <source>
        <dbReference type="SAM" id="MobiDB-lite"/>
    </source>
</evidence>
<reference evidence="4" key="1">
    <citation type="submission" date="2016-04" db="EMBL/GenBank/DDBJ databases">
        <title>Cephalotus genome sequencing.</title>
        <authorList>
            <person name="Fukushima K."/>
            <person name="Hasebe M."/>
            <person name="Fang X."/>
        </authorList>
    </citation>
    <scope>NUCLEOTIDE SEQUENCE [LARGE SCALE GENOMIC DNA]</scope>
    <source>
        <strain evidence="4">cv. St1</strain>
    </source>
</reference>
<dbReference type="InParanoid" id="A0A1Q3D813"/>
<feature type="compositionally biased region" description="Basic and acidic residues" evidence="1">
    <location>
        <begin position="110"/>
        <end position="128"/>
    </location>
</feature>
<feature type="region of interest" description="Disordered" evidence="1">
    <location>
        <begin position="1"/>
        <end position="251"/>
    </location>
</feature>
<sequence>MDSHLHYLPLGNADTKTAFHKPSNDASNRKYRRYSPASGSSSSDGSPKHDDSSSLIPSKGDFAEHSVHTQRRKDGQRELDRDFGRSGYGRNDDSYRPSDRLLYGSSHIYPRHDDYIRNNKYANEEERKHQRLSSRSVRESRGEHTKLESEHSRSIDYSRNVDKYPRDRYDGSGHRSKDKEKDSSSLERHVYKDKVRSSDRAGFGRRHTSSNSDDIDRDRLRGDRDDRDEKKDYRMSLGEFKSDHTVPYDGHRFKEADKRVVKDMDDQKLYKEEKKKCDDRDTMRDRERSVRASDYSEDKTVFVSENRESAAKKPKLISSDRGIDYGKDADEKQFPLTKHAPEIGGKVTLGQVPGNGLEASKDLNAAKVAAMKAAELVNKNLVGVGFMSTDQKKKLLWGKKSTTAEESGHHWNTALIGDRERQEKFNKLMSLRLPWYLWPLVGCERRCDGGAETRQPGGQWPSSSREAEGTPVGFGEAIRCWTSKKRWSHRWIRSLSNFSGSRCLATVFCGTLFYYWAEILILVILYLCRVFVLSDI</sequence>
<evidence type="ECO:0000256" key="2">
    <source>
        <dbReference type="SAM" id="Phobius"/>
    </source>
</evidence>
<feature type="region of interest" description="Disordered" evidence="1">
    <location>
        <begin position="275"/>
        <end position="294"/>
    </location>
</feature>
<evidence type="ECO:0000313" key="4">
    <source>
        <dbReference type="Proteomes" id="UP000187406"/>
    </source>
</evidence>
<dbReference type="OrthoDB" id="1928974at2759"/>
<accession>A0A1Q3D813</accession>
<feature type="transmembrane region" description="Helical" evidence="2">
    <location>
        <begin position="512"/>
        <end position="532"/>
    </location>
</feature>
<proteinExistence type="predicted"/>
<keyword evidence="4" id="KW-1185">Reference proteome</keyword>
<feature type="compositionally biased region" description="Low complexity" evidence="1">
    <location>
        <begin position="35"/>
        <end position="45"/>
    </location>
</feature>
<protein>
    <submittedName>
        <fullName evidence="3">Uncharacterized protein</fullName>
    </submittedName>
</protein>
<dbReference type="Proteomes" id="UP000187406">
    <property type="component" value="Unassembled WGS sequence"/>
</dbReference>
<feature type="region of interest" description="Disordered" evidence="1">
    <location>
        <begin position="452"/>
        <end position="471"/>
    </location>
</feature>
<keyword evidence="2" id="KW-0812">Transmembrane</keyword>